<protein>
    <submittedName>
        <fullName evidence="2">N-acetylglucosaminyl-phosphatidylinositol biosynthetic protein gpi1</fullName>
    </submittedName>
</protein>
<dbReference type="GO" id="GO:0005783">
    <property type="term" value="C:endoplasmic reticulum"/>
    <property type="evidence" value="ECO:0007669"/>
    <property type="project" value="TreeGrafter"/>
</dbReference>
<evidence type="ECO:0000313" key="3">
    <source>
        <dbReference type="Proteomes" id="UP000481288"/>
    </source>
</evidence>
<feature type="transmembrane region" description="Helical" evidence="1">
    <location>
        <begin position="493"/>
        <end position="517"/>
    </location>
</feature>
<feature type="transmembrane region" description="Helical" evidence="1">
    <location>
        <begin position="372"/>
        <end position="391"/>
    </location>
</feature>
<dbReference type="Proteomes" id="UP000481288">
    <property type="component" value="Unassembled WGS sequence"/>
</dbReference>
<gene>
    <name evidence="2" type="primary">gpi1</name>
    <name evidence="2" type="ORF">LCER1_G001789</name>
</gene>
<organism evidence="2 3">
    <name type="scientific">Lachnellula cervina</name>
    <dbReference type="NCBI Taxonomy" id="1316786"/>
    <lineage>
        <taxon>Eukaryota</taxon>
        <taxon>Fungi</taxon>
        <taxon>Dikarya</taxon>
        <taxon>Ascomycota</taxon>
        <taxon>Pezizomycotina</taxon>
        <taxon>Leotiomycetes</taxon>
        <taxon>Helotiales</taxon>
        <taxon>Lachnaceae</taxon>
        <taxon>Lachnellula</taxon>
    </lineage>
</organism>
<feature type="transmembrane region" description="Helical" evidence="1">
    <location>
        <begin position="538"/>
        <end position="563"/>
    </location>
</feature>
<keyword evidence="3" id="KW-1185">Reference proteome</keyword>
<dbReference type="GO" id="GO:0016020">
    <property type="term" value="C:membrane"/>
    <property type="evidence" value="ECO:0007669"/>
    <property type="project" value="InterPro"/>
</dbReference>
<keyword evidence="1" id="KW-0812">Transmembrane</keyword>
<proteinExistence type="predicted"/>
<dbReference type="InterPro" id="IPR007720">
    <property type="entry name" value="PigQ/GPI1"/>
</dbReference>
<sequence>RRFMHPFSVLTLAIFVAGYITARWDLVTRLYELANFAWDHGVVTRTAKGFAILSLFFFLFIIPLERLASRETQLARSVENALKVGTLFRNASHPIARIYELCGRPSMEVLGLANSPQTEVEVLQIHAFKGAHSRMPQISCARASTVQIIMFERPLPNRMQYISLNPISLALGDKAEKTNHAPGSVDAEEEKEEMKNRARTKHLVEKLRLHTVSIHPPSQKEQALPRIVNQINCSHELNKLLQKNISLVGRRSRRSLSVSERVVESATSMRDFVIVALWRLMILYIYPIIRRGFILGLVCHRFTAEALLLVLEWRAKPDYAALKDISATAQQVEIRLQQFCYWPVQYITLRKRKNDWESVTTSHPDYIRFYNSLWLVANDVIIGIALGSYIIDNSAWVAESISEFLSLYSIAVLRRTIAWLMDWPAGLKLNNELAAFLGDLFLWVIDHWSNCLEALRPVLPHLIWFIGFSSFAGASMPIALFSDLLSILTIHIYSFYMASARIFNWQYTILLSLFQLFRGKKHNVLRKRIDSCDYDLDQLLLGTILFTLLFFLLPTVIVFYLTFACSRMAIISLKAVLDTLLACLNHFPLFALMLRIKDSQRLPGGICFELKDTQQLTLSTSTTHAPAPPPTSYIYLKSVPLTFRAMFHQYFQLGHRIRKHYLSPRVLLCLATGKFVPPIHRKNLYSLQYSMLPARRAGIMDMWRALTAREEGGKEKWDTSGSGAWRVNGKRLNGGTRRYAH</sequence>
<dbReference type="GO" id="GO:0006506">
    <property type="term" value="P:GPI anchor biosynthetic process"/>
    <property type="evidence" value="ECO:0007669"/>
    <property type="project" value="InterPro"/>
</dbReference>
<reference evidence="2 3" key="1">
    <citation type="submission" date="2018-05" db="EMBL/GenBank/DDBJ databases">
        <title>Whole genome sequencing for identification of molecular markers to develop diagnostic detection tools for the regulated plant pathogen Lachnellula willkommii.</title>
        <authorList>
            <person name="Giroux E."/>
            <person name="Bilodeau G."/>
        </authorList>
    </citation>
    <scope>NUCLEOTIDE SEQUENCE [LARGE SCALE GENOMIC DNA]</scope>
    <source>
        <strain evidence="2 3">CBS 625.97</strain>
    </source>
</reference>
<feature type="non-terminal residue" evidence="2">
    <location>
        <position position="1"/>
    </location>
</feature>
<dbReference type="PANTHER" id="PTHR21329">
    <property type="entry name" value="PHOSPHATIDYLINOSITOL N-ACETYLGLUCOSAMINYLTRANSFERASE SUBUNIT Q-RELATED"/>
    <property type="match status" value="1"/>
</dbReference>
<dbReference type="PANTHER" id="PTHR21329:SF3">
    <property type="entry name" value="PHOSPHATIDYLINOSITOL N-ACETYLGLUCOSAMINYLTRANSFERASE SUBUNIT Q"/>
    <property type="match status" value="1"/>
</dbReference>
<evidence type="ECO:0000256" key="1">
    <source>
        <dbReference type="SAM" id="Phobius"/>
    </source>
</evidence>
<accession>A0A7D8UW31</accession>
<keyword evidence="1" id="KW-1133">Transmembrane helix</keyword>
<dbReference type="AlphaFoldDB" id="A0A7D8UW31"/>
<comment type="caution">
    <text evidence="2">The sequence shown here is derived from an EMBL/GenBank/DDBJ whole genome shotgun (WGS) entry which is preliminary data.</text>
</comment>
<dbReference type="OrthoDB" id="70250at2759"/>
<keyword evidence="1" id="KW-0472">Membrane</keyword>
<name>A0A7D8UW31_9HELO</name>
<feature type="transmembrane region" description="Helical" evidence="1">
    <location>
        <begin position="46"/>
        <end position="64"/>
    </location>
</feature>
<dbReference type="Pfam" id="PF05024">
    <property type="entry name" value="Gpi1"/>
    <property type="match status" value="1"/>
</dbReference>
<evidence type="ECO:0000313" key="2">
    <source>
        <dbReference type="EMBL" id="TVY56945.1"/>
    </source>
</evidence>
<dbReference type="EMBL" id="QGMG01000123">
    <property type="protein sequence ID" value="TVY56945.1"/>
    <property type="molecule type" value="Genomic_DNA"/>
</dbReference>
<feature type="transmembrane region" description="Helical" evidence="1">
    <location>
        <begin position="575"/>
        <end position="594"/>
    </location>
</feature>